<accession>A0A3B5MC69</accession>
<dbReference type="Proteomes" id="UP000261380">
    <property type="component" value="Unplaced"/>
</dbReference>
<sequence length="213" mass="23432">GWYATGFDWALTCFSCLSCPGAPSSFHPDMDFLDLRTETDALLPAGFRVTIVVVYMIVCVFGLVGNFLVMYVIISKVFLIKLIKPTPVNIDSLGTYFWHLRLPLLLPHPHGHHQHLLQPDGKTPSKCSHPVRLQGKGSQPAAHHQDGPGGGGGVCRLLDAHPHLGPGSVPGLHSEEHVRRGHVSFLHRSGLHQQWSESRALRFSGRKLQALLP</sequence>
<feature type="region of interest" description="Disordered" evidence="1">
    <location>
        <begin position="113"/>
        <end position="157"/>
    </location>
</feature>
<keyword evidence="2" id="KW-0472">Membrane</keyword>
<dbReference type="STRING" id="32473.ENSXCOP00000021843"/>
<proteinExistence type="predicted"/>
<reference evidence="3" key="1">
    <citation type="submission" date="2025-08" db="UniProtKB">
        <authorList>
            <consortium name="Ensembl"/>
        </authorList>
    </citation>
    <scope>IDENTIFICATION</scope>
</reference>
<keyword evidence="2" id="KW-0812">Transmembrane</keyword>
<keyword evidence="4" id="KW-1185">Reference proteome</keyword>
<evidence type="ECO:0000256" key="1">
    <source>
        <dbReference type="SAM" id="MobiDB-lite"/>
    </source>
</evidence>
<dbReference type="Ensembl" id="ENSXCOT00000022107.1">
    <property type="protein sequence ID" value="ENSXCOP00000021843.1"/>
    <property type="gene ID" value="ENSXCOG00000016319.1"/>
</dbReference>
<dbReference type="AlphaFoldDB" id="A0A3B5MC69"/>
<reference evidence="3" key="2">
    <citation type="submission" date="2025-09" db="UniProtKB">
        <authorList>
            <consortium name="Ensembl"/>
        </authorList>
    </citation>
    <scope>IDENTIFICATION</scope>
</reference>
<keyword evidence="2" id="KW-1133">Transmembrane helix</keyword>
<evidence type="ECO:0000313" key="3">
    <source>
        <dbReference type="Ensembl" id="ENSXCOP00000021843.1"/>
    </source>
</evidence>
<organism evidence="3 4">
    <name type="scientific">Xiphophorus couchianus</name>
    <name type="common">Monterrey platyfish</name>
    <dbReference type="NCBI Taxonomy" id="32473"/>
    <lineage>
        <taxon>Eukaryota</taxon>
        <taxon>Metazoa</taxon>
        <taxon>Chordata</taxon>
        <taxon>Craniata</taxon>
        <taxon>Vertebrata</taxon>
        <taxon>Euteleostomi</taxon>
        <taxon>Actinopterygii</taxon>
        <taxon>Neopterygii</taxon>
        <taxon>Teleostei</taxon>
        <taxon>Neoteleostei</taxon>
        <taxon>Acanthomorphata</taxon>
        <taxon>Ovalentaria</taxon>
        <taxon>Atherinomorphae</taxon>
        <taxon>Cyprinodontiformes</taxon>
        <taxon>Poeciliidae</taxon>
        <taxon>Poeciliinae</taxon>
        <taxon>Xiphophorus</taxon>
    </lineage>
</organism>
<dbReference type="SUPFAM" id="SSF81321">
    <property type="entry name" value="Family A G protein-coupled receptor-like"/>
    <property type="match status" value="1"/>
</dbReference>
<evidence type="ECO:0000256" key="2">
    <source>
        <dbReference type="SAM" id="Phobius"/>
    </source>
</evidence>
<evidence type="ECO:0000313" key="4">
    <source>
        <dbReference type="Proteomes" id="UP000261380"/>
    </source>
</evidence>
<name>A0A3B5MC69_9TELE</name>
<protein>
    <submittedName>
        <fullName evidence="3">Uncharacterized protein</fullName>
    </submittedName>
</protein>
<feature type="transmembrane region" description="Helical" evidence="2">
    <location>
        <begin position="52"/>
        <end position="74"/>
    </location>
</feature>